<evidence type="ECO:0000313" key="2">
    <source>
        <dbReference type="Proteomes" id="UP000184330"/>
    </source>
</evidence>
<dbReference type="Proteomes" id="UP000184330">
    <property type="component" value="Unassembled WGS sequence"/>
</dbReference>
<name>A0A1L7XSP5_9HELO</name>
<gene>
    <name evidence="1" type="ORF">PAC_17897</name>
</gene>
<dbReference type="PANTHER" id="PTHR28255:SF1">
    <property type="entry name" value="UPF0303 PROTEIN YBR137W"/>
    <property type="match status" value="1"/>
</dbReference>
<reference evidence="1 2" key="1">
    <citation type="submission" date="2016-03" db="EMBL/GenBank/DDBJ databases">
        <authorList>
            <person name="Ploux O."/>
        </authorList>
    </citation>
    <scope>NUCLEOTIDE SEQUENCE [LARGE SCALE GENOMIC DNA]</scope>
    <source>
        <strain evidence="1 2">UAMH 11012</strain>
    </source>
</reference>
<dbReference type="PANTHER" id="PTHR28255">
    <property type="match status" value="1"/>
</dbReference>
<dbReference type="GO" id="GO:0072380">
    <property type="term" value="C:TRC complex"/>
    <property type="evidence" value="ECO:0007669"/>
    <property type="project" value="TreeGrafter"/>
</dbReference>
<dbReference type="InterPro" id="IPR010371">
    <property type="entry name" value="YBR137W-like"/>
</dbReference>
<dbReference type="AlphaFoldDB" id="A0A1L7XSP5"/>
<evidence type="ECO:0000313" key="1">
    <source>
        <dbReference type="EMBL" id="CZR67998.1"/>
    </source>
</evidence>
<dbReference type="PIRSF" id="PIRSF008757">
    <property type="entry name" value="UCP008757"/>
    <property type="match status" value="1"/>
</dbReference>
<dbReference type="EMBL" id="FJOG01000049">
    <property type="protein sequence ID" value="CZR67998.1"/>
    <property type="molecule type" value="Genomic_DNA"/>
</dbReference>
<dbReference type="SUPFAM" id="SSF143744">
    <property type="entry name" value="GlcG-like"/>
    <property type="match status" value="1"/>
</dbReference>
<keyword evidence="2" id="KW-1185">Reference proteome</keyword>
<dbReference type="OrthoDB" id="2209940at2759"/>
<proteinExistence type="predicted"/>
<dbReference type="GO" id="GO:0006620">
    <property type="term" value="P:post-translational protein targeting to endoplasmic reticulum membrane"/>
    <property type="evidence" value="ECO:0007669"/>
    <property type="project" value="TreeGrafter"/>
</dbReference>
<dbReference type="InterPro" id="IPR038084">
    <property type="entry name" value="PduO/GlcC-like_sf"/>
</dbReference>
<dbReference type="STRING" id="576137.A0A1L7XSP5"/>
<accession>A0A1L7XSP5</accession>
<sequence>MTSKPLSAPLGTFDELVAQEKALALPHFTADDAFELGILIRNRLREISQSPAVVNIAMANNQQLLFHATSRPGTVPENDNWVRRKRNFVLRFGFSTWAAHNMFDKGDEEKFKARFQLGEQAEQYAIHGGGFPVRVTGVEGPVAAVVVSGLAQEEDHQVIVECLQAVLAGSAAVI</sequence>
<dbReference type="InterPro" id="IPR005624">
    <property type="entry name" value="PduO/GlcC-like"/>
</dbReference>
<dbReference type="Pfam" id="PF03928">
    <property type="entry name" value="HbpS-like"/>
    <property type="match status" value="1"/>
</dbReference>
<protein>
    <submittedName>
        <fullName evidence="1">Related to DUF967 domain protein</fullName>
    </submittedName>
</protein>
<organism evidence="1 2">
    <name type="scientific">Phialocephala subalpina</name>
    <dbReference type="NCBI Taxonomy" id="576137"/>
    <lineage>
        <taxon>Eukaryota</taxon>
        <taxon>Fungi</taxon>
        <taxon>Dikarya</taxon>
        <taxon>Ascomycota</taxon>
        <taxon>Pezizomycotina</taxon>
        <taxon>Leotiomycetes</taxon>
        <taxon>Helotiales</taxon>
        <taxon>Mollisiaceae</taxon>
        <taxon>Phialocephala</taxon>
        <taxon>Phialocephala fortinii species complex</taxon>
    </lineage>
</organism>
<dbReference type="Gene3D" id="3.30.450.150">
    <property type="entry name" value="Haem-degrading domain"/>
    <property type="match status" value="1"/>
</dbReference>